<proteinExistence type="predicted"/>
<protein>
    <recommendedName>
        <fullName evidence="4">PEP-CTERM protein-sorting domain-containing protein</fullName>
    </recommendedName>
</protein>
<organism evidence="2 3">
    <name type="scientific">Limihaloglobus sulfuriphilus</name>
    <dbReference type="NCBI Taxonomy" id="1851148"/>
    <lineage>
        <taxon>Bacteria</taxon>
        <taxon>Pseudomonadati</taxon>
        <taxon>Planctomycetota</taxon>
        <taxon>Phycisphaerae</taxon>
        <taxon>Sedimentisphaerales</taxon>
        <taxon>Sedimentisphaeraceae</taxon>
        <taxon>Limihaloglobus</taxon>
    </lineage>
</organism>
<evidence type="ECO:0000313" key="2">
    <source>
        <dbReference type="EMBL" id="AQQ69796.1"/>
    </source>
</evidence>
<evidence type="ECO:0008006" key="4">
    <source>
        <dbReference type="Google" id="ProtNLM"/>
    </source>
</evidence>
<reference evidence="3" key="1">
    <citation type="submission" date="2017-02" db="EMBL/GenBank/DDBJ databases">
        <title>Comparative genomics and description of representatives of a novel lineage of planctomycetes thriving in anoxic sediments.</title>
        <authorList>
            <person name="Spring S."/>
            <person name="Bunk B."/>
            <person name="Sproer C."/>
        </authorList>
    </citation>
    <scope>NUCLEOTIDE SEQUENCE [LARGE SCALE GENOMIC DNA]</scope>
    <source>
        <strain evidence="3">SM-Chi-D1</strain>
    </source>
</reference>
<dbReference type="KEGG" id="pbas:SMSP2_00130"/>
<dbReference type="AlphaFoldDB" id="A0A1Q2MAT6"/>
<feature type="signal peptide" evidence="1">
    <location>
        <begin position="1"/>
        <end position="21"/>
    </location>
</feature>
<evidence type="ECO:0000313" key="3">
    <source>
        <dbReference type="Proteomes" id="UP000188181"/>
    </source>
</evidence>
<dbReference type="EMBL" id="CP019646">
    <property type="protein sequence ID" value="AQQ69796.1"/>
    <property type="molecule type" value="Genomic_DNA"/>
</dbReference>
<feature type="chain" id="PRO_5012026665" description="PEP-CTERM protein-sorting domain-containing protein" evidence="1">
    <location>
        <begin position="22"/>
        <end position="287"/>
    </location>
</feature>
<evidence type="ECO:0000256" key="1">
    <source>
        <dbReference type="SAM" id="SignalP"/>
    </source>
</evidence>
<name>A0A1Q2MAT6_9BACT</name>
<keyword evidence="1" id="KW-0732">Signal</keyword>
<accession>A0A1Q2MAT6</accession>
<sequence precursor="true">MKLLMVSLMLAVFTVVGTLNGETIFETFDSDPLANGWTEDENETGSSFTYQNDLTTGYVGGGYLEVFMQRNPNTDRFTTSLSQTYTQGQEFWIEFDSSTQAHYQYQRGLFGVFNSASDNSTNVIADNFWRQKTSSSSSNFAHRVQSYDSSGSSTIYTSDYVFVKNEPIRAKLHYYVDGSSNGIAEFQLWRLNEAGAADDVLLADATGANSAVILDAGNTLSFDVFGFGNNDGTLNTTYTQRSWVDNLYFSTDGANTEYVDPAFAVPEPVSVLLFGLGSLTVLRLKKN</sequence>
<dbReference type="STRING" id="1851148.SMSP2_00130"/>
<dbReference type="Proteomes" id="UP000188181">
    <property type="component" value="Chromosome"/>
</dbReference>
<gene>
    <name evidence="2" type="ORF">SMSP2_00130</name>
</gene>
<keyword evidence="3" id="KW-1185">Reference proteome</keyword>